<dbReference type="STRING" id="747725.A0A162QC50"/>
<evidence type="ECO:0000313" key="4">
    <source>
        <dbReference type="Proteomes" id="UP000077051"/>
    </source>
</evidence>
<dbReference type="Gene3D" id="3.30.2230.10">
    <property type="entry name" value="DUSP-like"/>
    <property type="match status" value="1"/>
</dbReference>
<proteinExistence type="predicted"/>
<evidence type="ECO:0000256" key="1">
    <source>
        <dbReference type="PROSITE-ProRule" id="PRU00502"/>
    </source>
</evidence>
<dbReference type="InterPro" id="IPR001810">
    <property type="entry name" value="F-box_dom"/>
</dbReference>
<evidence type="ECO:0000313" key="3">
    <source>
        <dbReference type="EMBL" id="OAD00710.1"/>
    </source>
</evidence>
<dbReference type="Proteomes" id="UP000077051">
    <property type="component" value="Unassembled WGS sequence"/>
</dbReference>
<gene>
    <name evidence="3" type="ORF">MUCCIDRAFT_112120</name>
</gene>
<dbReference type="Gene3D" id="3.30.40.10">
    <property type="entry name" value="Zinc/RING finger domain, C3HC4 (zinc finger)"/>
    <property type="match status" value="1"/>
</dbReference>
<keyword evidence="1" id="KW-0479">Metal-binding</keyword>
<feature type="domain" description="UBP-type" evidence="2">
    <location>
        <begin position="80"/>
        <end position="189"/>
    </location>
</feature>
<comment type="caution">
    <text evidence="3">The sequence shown here is derived from an EMBL/GenBank/DDBJ whole genome shotgun (WGS) entry which is preliminary data.</text>
</comment>
<accession>A0A162QC50</accession>
<sequence length="355" mass="41763">MVAITCLSYDILICIAEHLTSKELATLSQCNKSMYQLQWIDLLWKQYCHDDFCVTYNHPDQTFRQLYLQCVEAAKQNKRLPCQHLQQYIDQPIILNDRHKQQLTKLDKCQRCFITGFENLFVCLSSLCQHQLICDRHARHHARLLHTTEHAMYFKPNMAELFCQICVDWIGGKETDPAEQYHATKIANMWSNYIYLNHDLNRKISHIRSIRQYERYVRWKDTPHHIMNNPRGYCFITSNWMSEWEMFIEGWTTDPPSTMIDQTHLLSSVASSSSSAVVVGAGSPSRLSPHSSAESVMIISRDTWDYLAKHYSIKGQQITEDDLKPEMAYQTLLKRIEFWKIRATHNVNPCQRLMH</sequence>
<dbReference type="InterPro" id="IPR036047">
    <property type="entry name" value="F-box-like_dom_sf"/>
</dbReference>
<dbReference type="SUPFAM" id="SSF81383">
    <property type="entry name" value="F-box domain"/>
    <property type="match status" value="1"/>
</dbReference>
<dbReference type="SUPFAM" id="SSF143791">
    <property type="entry name" value="DUSP-like"/>
    <property type="match status" value="1"/>
</dbReference>
<organism evidence="3 4">
    <name type="scientific">Mucor lusitanicus CBS 277.49</name>
    <dbReference type="NCBI Taxonomy" id="747725"/>
    <lineage>
        <taxon>Eukaryota</taxon>
        <taxon>Fungi</taxon>
        <taxon>Fungi incertae sedis</taxon>
        <taxon>Mucoromycota</taxon>
        <taxon>Mucoromycotina</taxon>
        <taxon>Mucoromycetes</taxon>
        <taxon>Mucorales</taxon>
        <taxon>Mucorineae</taxon>
        <taxon>Mucoraceae</taxon>
        <taxon>Mucor</taxon>
    </lineage>
</organism>
<protein>
    <submittedName>
        <fullName evidence="3">C2H2-type zinc finger transcription factor</fullName>
    </submittedName>
</protein>
<dbReference type="OrthoDB" id="2288293at2759"/>
<dbReference type="Pfam" id="PF00646">
    <property type="entry name" value="F-box"/>
    <property type="match status" value="1"/>
</dbReference>
<keyword evidence="1" id="KW-0863">Zinc-finger</keyword>
<evidence type="ECO:0000259" key="2">
    <source>
        <dbReference type="PROSITE" id="PS50271"/>
    </source>
</evidence>
<dbReference type="GO" id="GO:0008270">
    <property type="term" value="F:zinc ion binding"/>
    <property type="evidence" value="ECO:0007669"/>
    <property type="project" value="UniProtKB-KW"/>
</dbReference>
<dbReference type="EMBL" id="AMYB01000006">
    <property type="protein sequence ID" value="OAD00710.1"/>
    <property type="molecule type" value="Genomic_DNA"/>
</dbReference>
<dbReference type="PROSITE" id="PS50271">
    <property type="entry name" value="ZF_UBP"/>
    <property type="match status" value="1"/>
</dbReference>
<dbReference type="AlphaFoldDB" id="A0A162QC50"/>
<dbReference type="InterPro" id="IPR001607">
    <property type="entry name" value="Znf_UBP"/>
</dbReference>
<dbReference type="InterPro" id="IPR013087">
    <property type="entry name" value="Znf_C2H2_type"/>
</dbReference>
<keyword evidence="4" id="KW-1185">Reference proteome</keyword>
<keyword evidence="1" id="KW-0862">Zinc</keyword>
<dbReference type="SUPFAM" id="SSF57850">
    <property type="entry name" value="RING/U-box"/>
    <property type="match status" value="1"/>
</dbReference>
<dbReference type="PROSITE" id="PS00028">
    <property type="entry name" value="ZINC_FINGER_C2H2_1"/>
    <property type="match status" value="1"/>
</dbReference>
<reference evidence="3 4" key="1">
    <citation type="submission" date="2015-06" db="EMBL/GenBank/DDBJ databases">
        <title>Expansion of signal transduction pathways in fungi by whole-genome duplication.</title>
        <authorList>
            <consortium name="DOE Joint Genome Institute"/>
            <person name="Corrochano L.M."/>
            <person name="Kuo A."/>
            <person name="Marcet-Houben M."/>
            <person name="Polaino S."/>
            <person name="Salamov A."/>
            <person name="Villalobos J.M."/>
            <person name="Alvarez M.I."/>
            <person name="Avalos J."/>
            <person name="Benito E.P."/>
            <person name="Benoit I."/>
            <person name="Burger G."/>
            <person name="Camino L.P."/>
            <person name="Canovas D."/>
            <person name="Cerda-Olmedo E."/>
            <person name="Cheng J.-F."/>
            <person name="Dominguez A."/>
            <person name="Elias M."/>
            <person name="Eslava A.P."/>
            <person name="Glaser F."/>
            <person name="Grimwood J."/>
            <person name="Gutierrez G."/>
            <person name="Heitman J."/>
            <person name="Henrissat B."/>
            <person name="Iturriaga E.A."/>
            <person name="Lang B.F."/>
            <person name="Lavin J.L."/>
            <person name="Lee S."/>
            <person name="Li W."/>
            <person name="Lindquist E."/>
            <person name="Lopez-Garcia S."/>
            <person name="Luque E.M."/>
            <person name="Marcos A.T."/>
            <person name="Martin J."/>
            <person name="Mccluskey K."/>
            <person name="Medina H.R."/>
            <person name="Miralles-Duran A."/>
            <person name="Miyazaki A."/>
            <person name="Munoz-Torres E."/>
            <person name="Oguiza J.A."/>
            <person name="Ohm R."/>
            <person name="Olmedo M."/>
            <person name="Orejas M."/>
            <person name="Ortiz-Castellanos L."/>
            <person name="Pisabarro A.G."/>
            <person name="Rodriguez-Romero J."/>
            <person name="Ruiz-Herrera J."/>
            <person name="Ruiz-Vazquez R."/>
            <person name="Sanz C."/>
            <person name="Schackwitz W."/>
            <person name="Schmutz J."/>
            <person name="Shahriari M."/>
            <person name="Shelest E."/>
            <person name="Silva-Franco F."/>
            <person name="Soanes D."/>
            <person name="Syed K."/>
            <person name="Tagua V.G."/>
            <person name="Talbot N.J."/>
            <person name="Thon M."/>
            <person name="De Vries R.P."/>
            <person name="Wiebenga A."/>
            <person name="Yadav J.S."/>
            <person name="Braun E.L."/>
            <person name="Baker S."/>
            <person name="Garre V."/>
            <person name="Horwitz B."/>
            <person name="Torres-Martinez S."/>
            <person name="Idnurm A."/>
            <person name="Herrera-Estrella A."/>
            <person name="Gabaldon T."/>
            <person name="Grigoriev I.V."/>
        </authorList>
    </citation>
    <scope>NUCLEOTIDE SEQUENCE [LARGE SCALE GENOMIC DNA]</scope>
    <source>
        <strain evidence="3 4">CBS 277.49</strain>
    </source>
</reference>
<dbReference type="VEuPathDB" id="FungiDB:MUCCIDRAFT_112120"/>
<dbReference type="InterPro" id="IPR013083">
    <property type="entry name" value="Znf_RING/FYVE/PHD"/>
</dbReference>
<name>A0A162QC50_MUCCL</name>
<dbReference type="InterPro" id="IPR035927">
    <property type="entry name" value="DUSP-like_sf"/>
</dbReference>